<evidence type="ECO:0000256" key="3">
    <source>
        <dbReference type="ARBA" id="ARBA00023015"/>
    </source>
</evidence>
<keyword evidence="4" id="KW-0238">DNA-binding</keyword>
<dbReference type="InterPro" id="IPR052360">
    <property type="entry name" value="Transcr_Regulatory_Proteins"/>
</dbReference>
<dbReference type="PANTHER" id="PTHR36206">
    <property type="entry name" value="ASPERCRYPTIN BIOSYNTHESIS CLUSTER-SPECIFIC TRANSCRIPTION REGULATOR ATNN-RELATED"/>
    <property type="match status" value="1"/>
</dbReference>
<dbReference type="Proteomes" id="UP000247810">
    <property type="component" value="Unassembled WGS sequence"/>
</dbReference>
<dbReference type="VEuPathDB" id="FungiDB:BO71DRAFT_400668"/>
<evidence type="ECO:0000313" key="8">
    <source>
        <dbReference type="EMBL" id="PYH92252.1"/>
    </source>
</evidence>
<keyword evidence="6" id="KW-0539">Nucleus</keyword>
<dbReference type="STRING" id="1448320.A0A319EMT7"/>
<dbReference type="GO" id="GO:0003677">
    <property type="term" value="F:DNA binding"/>
    <property type="evidence" value="ECO:0007669"/>
    <property type="project" value="UniProtKB-KW"/>
</dbReference>
<keyword evidence="1" id="KW-0479">Metal-binding</keyword>
<evidence type="ECO:0000256" key="2">
    <source>
        <dbReference type="ARBA" id="ARBA00022833"/>
    </source>
</evidence>
<dbReference type="SUPFAM" id="SSF48371">
    <property type="entry name" value="ARM repeat"/>
    <property type="match status" value="1"/>
</dbReference>
<dbReference type="AlphaFoldDB" id="A0A319EMT7"/>
<dbReference type="PANTHER" id="PTHR36206:SF4">
    <property type="entry name" value="HYPOTHETICAL CONSERVED PROTEIN (EUROFUNG)-RELATED"/>
    <property type="match status" value="1"/>
</dbReference>
<organism evidence="8 9">
    <name type="scientific">Aspergillus ellipticus CBS 707.79</name>
    <dbReference type="NCBI Taxonomy" id="1448320"/>
    <lineage>
        <taxon>Eukaryota</taxon>
        <taxon>Fungi</taxon>
        <taxon>Dikarya</taxon>
        <taxon>Ascomycota</taxon>
        <taxon>Pezizomycotina</taxon>
        <taxon>Eurotiomycetes</taxon>
        <taxon>Eurotiomycetidae</taxon>
        <taxon>Eurotiales</taxon>
        <taxon>Aspergillaceae</taxon>
        <taxon>Aspergillus</taxon>
        <taxon>Aspergillus subgen. Circumdati</taxon>
    </lineage>
</organism>
<dbReference type="OrthoDB" id="2593732at2759"/>
<evidence type="ECO:0000256" key="6">
    <source>
        <dbReference type="ARBA" id="ARBA00023242"/>
    </source>
</evidence>
<dbReference type="EMBL" id="KZ825921">
    <property type="protein sequence ID" value="PYH92252.1"/>
    <property type="molecule type" value="Genomic_DNA"/>
</dbReference>
<dbReference type="Pfam" id="PF00172">
    <property type="entry name" value="Zn_clus"/>
    <property type="match status" value="1"/>
</dbReference>
<accession>A0A319EMT7</accession>
<dbReference type="InterPro" id="IPR016024">
    <property type="entry name" value="ARM-type_fold"/>
</dbReference>
<reference evidence="8 9" key="1">
    <citation type="submission" date="2018-02" db="EMBL/GenBank/DDBJ databases">
        <title>The genomes of Aspergillus section Nigri reveals drivers in fungal speciation.</title>
        <authorList>
            <consortium name="DOE Joint Genome Institute"/>
            <person name="Vesth T.C."/>
            <person name="Nybo J."/>
            <person name="Theobald S."/>
            <person name="Brandl J."/>
            <person name="Frisvad J.C."/>
            <person name="Nielsen K.F."/>
            <person name="Lyhne E.K."/>
            <person name="Kogle M.E."/>
            <person name="Kuo A."/>
            <person name="Riley R."/>
            <person name="Clum A."/>
            <person name="Nolan M."/>
            <person name="Lipzen A."/>
            <person name="Salamov A."/>
            <person name="Henrissat B."/>
            <person name="Wiebenga A."/>
            <person name="De vries R.P."/>
            <person name="Grigoriev I.V."/>
            <person name="Mortensen U.H."/>
            <person name="Andersen M.R."/>
            <person name="Baker S.E."/>
        </authorList>
    </citation>
    <scope>NUCLEOTIDE SEQUENCE [LARGE SCALE GENOMIC DNA]</scope>
    <source>
        <strain evidence="8 9">CBS 707.79</strain>
    </source>
</reference>
<gene>
    <name evidence="8" type="ORF">BO71DRAFT_400668</name>
</gene>
<name>A0A319EMT7_9EURO</name>
<evidence type="ECO:0000256" key="4">
    <source>
        <dbReference type="ARBA" id="ARBA00023125"/>
    </source>
</evidence>
<keyword evidence="3" id="KW-0805">Transcription regulation</keyword>
<dbReference type="GO" id="GO:0009893">
    <property type="term" value="P:positive regulation of metabolic process"/>
    <property type="evidence" value="ECO:0007669"/>
    <property type="project" value="UniProtKB-ARBA"/>
</dbReference>
<keyword evidence="2" id="KW-0862">Zinc</keyword>
<proteinExistence type="predicted"/>
<dbReference type="Pfam" id="PF11951">
    <property type="entry name" value="Fungal_trans_2"/>
    <property type="match status" value="1"/>
</dbReference>
<dbReference type="GO" id="GO:0008270">
    <property type="term" value="F:zinc ion binding"/>
    <property type="evidence" value="ECO:0007669"/>
    <property type="project" value="InterPro"/>
</dbReference>
<keyword evidence="9" id="KW-1185">Reference proteome</keyword>
<dbReference type="InterPro" id="IPR021858">
    <property type="entry name" value="Fun_TF"/>
</dbReference>
<keyword evidence="5" id="KW-0804">Transcription</keyword>
<evidence type="ECO:0000259" key="7">
    <source>
        <dbReference type="Pfam" id="PF00172"/>
    </source>
</evidence>
<protein>
    <recommendedName>
        <fullName evidence="7">Zn(2)-C6 fungal-type domain-containing protein</fullName>
    </recommendedName>
</protein>
<dbReference type="InterPro" id="IPR001138">
    <property type="entry name" value="Zn2Cys6_DnaBD"/>
</dbReference>
<sequence>MSSVRLRHVKCGEEKPGCSQCARSGRKCDGYTDASQNQLHHALVKAAPRQGWSPRPDRNIVLVPGTREERHYVQFFCTQTAHALSGFFPSDFWNQFLPQLSHRNPAVRHAVAAVGALHQCQLQGRLISPSTPRSTENHEFILQQYNKAIRQFLQQMGNPADMKIDMMLIQCVLFICLEMLNGNTKQAMDHVQGGLQILSRQLQDQQIAAQRSFDRDLFQFFYRQNIQLSYFGRRLMPFMDTASKDFPVLPPNENVFFDNIDQARDCLTSLTTRGLSFIRAVQERTWRVPRGQVSEQQLDQQSALLAELKAWFSAFEAMQKKSARTIGILDPRAPLSLLCQYYAAVTWLRSCTFLDERNFDRFYPNFEKIVSAGERVVQASAQDEPNLSTEHFFLDADVLPVLYWAIMHCRHPILRRRALTALENYPAREGLWERRTHVAVARRYIELEETAVAHLPVEQRLVAERNLIYDAAILPEMEAPLNPCPVLFRLKPDGPDAPWDERWENLSW</sequence>
<dbReference type="GO" id="GO:0000981">
    <property type="term" value="F:DNA-binding transcription factor activity, RNA polymerase II-specific"/>
    <property type="evidence" value="ECO:0007669"/>
    <property type="project" value="InterPro"/>
</dbReference>
<evidence type="ECO:0000256" key="1">
    <source>
        <dbReference type="ARBA" id="ARBA00022723"/>
    </source>
</evidence>
<dbReference type="CDD" id="cd00067">
    <property type="entry name" value="GAL4"/>
    <property type="match status" value="1"/>
</dbReference>
<dbReference type="InterPro" id="IPR036864">
    <property type="entry name" value="Zn2-C6_fun-type_DNA-bd_sf"/>
</dbReference>
<evidence type="ECO:0000256" key="5">
    <source>
        <dbReference type="ARBA" id="ARBA00023163"/>
    </source>
</evidence>
<dbReference type="SUPFAM" id="SSF57701">
    <property type="entry name" value="Zn2/Cys6 DNA-binding domain"/>
    <property type="match status" value="1"/>
</dbReference>
<evidence type="ECO:0000313" key="9">
    <source>
        <dbReference type="Proteomes" id="UP000247810"/>
    </source>
</evidence>
<feature type="domain" description="Zn(2)-C6 fungal-type" evidence="7">
    <location>
        <begin position="5"/>
        <end position="37"/>
    </location>
</feature>